<name>A0A178HRL6_9HYPH</name>
<dbReference type="RefSeq" id="WP_067458346.1">
    <property type="nucleotide sequence ID" value="NZ_LVVY01000109.1"/>
</dbReference>
<dbReference type="AlphaFoldDB" id="A0A178HRL6"/>
<accession>A0A178HRL6</accession>
<dbReference type="STRING" id="1770058.A3840_14655"/>
<reference evidence="1 2" key="1">
    <citation type="submission" date="2016-03" db="EMBL/GenBank/DDBJ databases">
        <title>Genome sequencing of Devosia sp. S37.</title>
        <authorList>
            <person name="Mohd Nor M."/>
        </authorList>
    </citation>
    <scope>NUCLEOTIDE SEQUENCE [LARGE SCALE GENOMIC DNA]</scope>
    <source>
        <strain evidence="1 2">S37</strain>
    </source>
</reference>
<gene>
    <name evidence="1" type="ORF">A3840_14655</name>
</gene>
<dbReference type="EMBL" id="LVVY01000109">
    <property type="protein sequence ID" value="OAM75482.1"/>
    <property type="molecule type" value="Genomic_DNA"/>
</dbReference>
<comment type="caution">
    <text evidence="1">The sequence shown here is derived from an EMBL/GenBank/DDBJ whole genome shotgun (WGS) entry which is preliminary data.</text>
</comment>
<protein>
    <submittedName>
        <fullName evidence="1">Uncharacterized protein</fullName>
    </submittedName>
</protein>
<sequence length="85" mass="9119">MSNVSKISPAMSRALRSGAATTDQLLVELVDQFKADAMAIDPTITGLWLYRDQTMPGRDMGGAVQGLFLDRAHAPLRSSDRKAGA</sequence>
<dbReference type="Proteomes" id="UP000078389">
    <property type="component" value="Unassembled WGS sequence"/>
</dbReference>
<evidence type="ECO:0000313" key="2">
    <source>
        <dbReference type="Proteomes" id="UP000078389"/>
    </source>
</evidence>
<organism evidence="1 2">
    <name type="scientific">Devosia elaeis</name>
    <dbReference type="NCBI Taxonomy" id="1770058"/>
    <lineage>
        <taxon>Bacteria</taxon>
        <taxon>Pseudomonadati</taxon>
        <taxon>Pseudomonadota</taxon>
        <taxon>Alphaproteobacteria</taxon>
        <taxon>Hyphomicrobiales</taxon>
        <taxon>Devosiaceae</taxon>
        <taxon>Devosia</taxon>
    </lineage>
</organism>
<proteinExistence type="predicted"/>
<keyword evidence="2" id="KW-1185">Reference proteome</keyword>
<evidence type="ECO:0000313" key="1">
    <source>
        <dbReference type="EMBL" id="OAM75482.1"/>
    </source>
</evidence>